<sequence>MRKLINFLNCIRRAYLVPSSSGSIGQFSSTRSHECTVDLAIVFYGFSNVRWLSEREKDQIDTLVAVGFKKPVQDVRALEAVEKYKQTLKLKQPPFPL</sequence>
<dbReference type="Proteomes" id="UP000037035">
    <property type="component" value="Unassembled WGS sequence"/>
</dbReference>
<keyword evidence="2" id="KW-1185">Reference proteome</keyword>
<evidence type="ECO:0000313" key="1">
    <source>
        <dbReference type="EMBL" id="KNZ63788.1"/>
    </source>
</evidence>
<protein>
    <submittedName>
        <fullName evidence="1">Uncharacterized protein</fullName>
    </submittedName>
</protein>
<dbReference type="STRING" id="27349.A0A0L6VSU7"/>
<dbReference type="EMBL" id="LAVV01001122">
    <property type="protein sequence ID" value="KNZ63788.1"/>
    <property type="molecule type" value="Genomic_DNA"/>
</dbReference>
<proteinExistence type="predicted"/>
<comment type="caution">
    <text evidence="1">The sequence shown here is derived from an EMBL/GenBank/DDBJ whole genome shotgun (WGS) entry which is preliminary data.</text>
</comment>
<organism evidence="1 2">
    <name type="scientific">Puccinia sorghi</name>
    <dbReference type="NCBI Taxonomy" id="27349"/>
    <lineage>
        <taxon>Eukaryota</taxon>
        <taxon>Fungi</taxon>
        <taxon>Dikarya</taxon>
        <taxon>Basidiomycota</taxon>
        <taxon>Pucciniomycotina</taxon>
        <taxon>Pucciniomycetes</taxon>
        <taxon>Pucciniales</taxon>
        <taxon>Pucciniaceae</taxon>
        <taxon>Puccinia</taxon>
    </lineage>
</organism>
<accession>A0A0L6VSU7</accession>
<dbReference type="VEuPathDB" id="FungiDB:VP01_1100g5"/>
<evidence type="ECO:0000313" key="2">
    <source>
        <dbReference type="Proteomes" id="UP000037035"/>
    </source>
</evidence>
<dbReference type="OrthoDB" id="342981at2759"/>
<gene>
    <name evidence="1" type="ORF">VP01_1100g5</name>
</gene>
<reference evidence="1 2" key="1">
    <citation type="submission" date="2015-08" db="EMBL/GenBank/DDBJ databases">
        <title>Next Generation Sequencing and Analysis of the Genome of Puccinia sorghi L Schw, the Causal Agent of Maize Common Rust.</title>
        <authorList>
            <person name="Rochi L."/>
            <person name="Burguener G."/>
            <person name="Darino M."/>
            <person name="Turjanski A."/>
            <person name="Kreff E."/>
            <person name="Dieguez M.J."/>
            <person name="Sacco F."/>
        </authorList>
    </citation>
    <scope>NUCLEOTIDE SEQUENCE [LARGE SCALE GENOMIC DNA]</scope>
    <source>
        <strain evidence="1 2">RO10H11247</strain>
    </source>
</reference>
<dbReference type="AlphaFoldDB" id="A0A0L6VSU7"/>
<name>A0A0L6VSU7_9BASI</name>